<evidence type="ECO:0000313" key="2">
    <source>
        <dbReference type="EMBL" id="MDO1514205.1"/>
    </source>
</evidence>
<proteinExistence type="predicted"/>
<sequence>MKHIFDKIVFTMVAIASILACGENKKEKQKLDDGTAPPPHIVFVTGDEEYRSEESMPMLAKLAKRELGAKVTVLYALDSLGFIDPNRTDHIAGLEALKNADLMVIFTRFRNLPKEERTYITDYVESGKPIMGFRTATHAFMYKKDSSLTVFNGEWPAKVFGQQWITHHGHFDDGKFQVTNVTVKEGQETHPILRGFNDFKAYSWLYHVDGGGWKLQGDSKPILMGHSTKSQHEIDGKLNKYPLDNPVAWTKSYTGSSGIKARVFFTTLGHPFDFKIPEARKIALNGIFWALGKENLIPEDGANVVLDEAYMPNNSGFGQKFKKNRKPELIP</sequence>
<reference evidence="2" key="1">
    <citation type="journal article" date="2014" name="Int. J. Syst. Evol. Microbiol.">
        <title>Complete genome of a new Firmicutes species belonging to the dominant human colonic microbiota ('Ruminococcus bicirculans') reveals two chromosomes and a selective capacity to utilize plant glucans.</title>
        <authorList>
            <consortium name="NISC Comparative Sequencing Program"/>
            <person name="Wegmann U."/>
            <person name="Louis P."/>
            <person name="Goesmann A."/>
            <person name="Henrissat B."/>
            <person name="Duncan S.H."/>
            <person name="Flint H.J."/>
        </authorList>
    </citation>
    <scope>NUCLEOTIDE SEQUENCE</scope>
    <source>
        <strain evidence="2">CECT 8869</strain>
    </source>
</reference>
<dbReference type="PROSITE" id="PS51257">
    <property type="entry name" value="PROKAR_LIPOPROTEIN"/>
    <property type="match status" value="1"/>
</dbReference>
<evidence type="ECO:0000313" key="3">
    <source>
        <dbReference type="Proteomes" id="UP001168579"/>
    </source>
</evidence>
<dbReference type="Gene3D" id="3.40.50.880">
    <property type="match status" value="1"/>
</dbReference>
<comment type="caution">
    <text evidence="2">The sequence shown here is derived from an EMBL/GenBank/DDBJ whole genome shotgun (WGS) entry which is preliminary data.</text>
</comment>
<dbReference type="InterPro" id="IPR029010">
    <property type="entry name" value="ThuA-like"/>
</dbReference>
<dbReference type="SUPFAM" id="SSF52317">
    <property type="entry name" value="Class I glutamine amidotransferase-like"/>
    <property type="match status" value="1"/>
</dbReference>
<name>A0ABT8RTF6_9FLAO</name>
<keyword evidence="3" id="KW-1185">Reference proteome</keyword>
<reference evidence="2" key="2">
    <citation type="submission" date="2023-06" db="EMBL/GenBank/DDBJ databases">
        <authorList>
            <person name="Lucena T."/>
            <person name="Sun Q."/>
        </authorList>
    </citation>
    <scope>NUCLEOTIDE SEQUENCE</scope>
    <source>
        <strain evidence="2">CECT 8869</strain>
    </source>
</reference>
<dbReference type="InterPro" id="IPR029062">
    <property type="entry name" value="Class_I_gatase-like"/>
</dbReference>
<dbReference type="Pfam" id="PF06283">
    <property type="entry name" value="ThuA"/>
    <property type="match status" value="1"/>
</dbReference>
<dbReference type="EMBL" id="JAUKUC010000001">
    <property type="protein sequence ID" value="MDO1514205.1"/>
    <property type="molecule type" value="Genomic_DNA"/>
</dbReference>
<organism evidence="2 3">
    <name type="scientific">Maribacter confluentis</name>
    <dbReference type="NCBI Taxonomy" id="1656093"/>
    <lineage>
        <taxon>Bacteria</taxon>
        <taxon>Pseudomonadati</taxon>
        <taxon>Bacteroidota</taxon>
        <taxon>Flavobacteriia</taxon>
        <taxon>Flavobacteriales</taxon>
        <taxon>Flavobacteriaceae</taxon>
        <taxon>Maribacter</taxon>
    </lineage>
</organism>
<accession>A0ABT8RTF6</accession>
<dbReference type="Proteomes" id="UP001168579">
    <property type="component" value="Unassembled WGS sequence"/>
</dbReference>
<gene>
    <name evidence="2" type="ORF">Q2T41_16245</name>
</gene>
<protein>
    <submittedName>
        <fullName evidence="2">ThuA domain-containing protein</fullName>
    </submittedName>
</protein>
<evidence type="ECO:0000259" key="1">
    <source>
        <dbReference type="Pfam" id="PF06283"/>
    </source>
</evidence>
<dbReference type="RefSeq" id="WP_304436932.1">
    <property type="nucleotide sequence ID" value="NZ_JAUKUC010000001.1"/>
</dbReference>
<feature type="domain" description="ThuA-like" evidence="1">
    <location>
        <begin position="91"/>
        <end position="290"/>
    </location>
</feature>